<keyword evidence="5" id="KW-1185">Reference proteome</keyword>
<evidence type="ECO:0000313" key="4">
    <source>
        <dbReference type="EMBL" id="MED6130121.1"/>
    </source>
</evidence>
<proteinExistence type="inferred from homology"/>
<dbReference type="PANTHER" id="PTHR32054:SF42">
    <property type="entry name" value="WEB FAMILY PROTEIN"/>
    <property type="match status" value="1"/>
</dbReference>
<evidence type="ECO:0000256" key="3">
    <source>
        <dbReference type="SAM" id="MobiDB-lite"/>
    </source>
</evidence>
<keyword evidence="2" id="KW-0175">Coiled coil</keyword>
<dbReference type="Proteomes" id="UP001341840">
    <property type="component" value="Unassembled WGS sequence"/>
</dbReference>
<reference evidence="4 5" key="1">
    <citation type="journal article" date="2023" name="Plants (Basel)">
        <title>Bridging the Gap: Combining Genomics and Transcriptomics Approaches to Understand Stylosanthes scabra, an Orphan Legume from the Brazilian Caatinga.</title>
        <authorList>
            <person name="Ferreira-Neto J.R.C."/>
            <person name="da Silva M.D."/>
            <person name="Binneck E."/>
            <person name="de Melo N.F."/>
            <person name="da Silva R.H."/>
            <person name="de Melo A.L.T.M."/>
            <person name="Pandolfi V."/>
            <person name="Bustamante F.O."/>
            <person name="Brasileiro-Vidal A.C."/>
            <person name="Benko-Iseppon A.M."/>
        </authorList>
    </citation>
    <scope>NUCLEOTIDE SEQUENCE [LARGE SCALE GENOMIC DNA]</scope>
    <source>
        <tissue evidence="4">Leaves</tissue>
    </source>
</reference>
<feature type="region of interest" description="Disordered" evidence="3">
    <location>
        <begin position="1"/>
        <end position="23"/>
    </location>
</feature>
<comment type="similarity">
    <text evidence="1">Belongs to the WEB family.</text>
</comment>
<feature type="non-terminal residue" evidence="4">
    <location>
        <position position="133"/>
    </location>
</feature>
<comment type="caution">
    <text evidence="4">The sequence shown here is derived from an EMBL/GenBank/DDBJ whole genome shotgun (WGS) entry which is preliminary data.</text>
</comment>
<dbReference type="EMBL" id="JASCZI010041614">
    <property type="protein sequence ID" value="MED6130121.1"/>
    <property type="molecule type" value="Genomic_DNA"/>
</dbReference>
<evidence type="ECO:0000256" key="1">
    <source>
        <dbReference type="ARBA" id="ARBA00005485"/>
    </source>
</evidence>
<dbReference type="Pfam" id="PF05701">
    <property type="entry name" value="WEMBL"/>
    <property type="match status" value="1"/>
</dbReference>
<evidence type="ECO:0000256" key="2">
    <source>
        <dbReference type="ARBA" id="ARBA00023054"/>
    </source>
</evidence>
<evidence type="ECO:0000313" key="5">
    <source>
        <dbReference type="Proteomes" id="UP001341840"/>
    </source>
</evidence>
<gene>
    <name evidence="4" type="ORF">PIB30_114929</name>
</gene>
<organism evidence="4 5">
    <name type="scientific">Stylosanthes scabra</name>
    <dbReference type="NCBI Taxonomy" id="79078"/>
    <lineage>
        <taxon>Eukaryota</taxon>
        <taxon>Viridiplantae</taxon>
        <taxon>Streptophyta</taxon>
        <taxon>Embryophyta</taxon>
        <taxon>Tracheophyta</taxon>
        <taxon>Spermatophyta</taxon>
        <taxon>Magnoliopsida</taxon>
        <taxon>eudicotyledons</taxon>
        <taxon>Gunneridae</taxon>
        <taxon>Pentapetalae</taxon>
        <taxon>rosids</taxon>
        <taxon>fabids</taxon>
        <taxon>Fabales</taxon>
        <taxon>Fabaceae</taxon>
        <taxon>Papilionoideae</taxon>
        <taxon>50 kb inversion clade</taxon>
        <taxon>dalbergioids sensu lato</taxon>
        <taxon>Dalbergieae</taxon>
        <taxon>Pterocarpus clade</taxon>
        <taxon>Stylosanthes</taxon>
    </lineage>
</organism>
<name>A0ABU6S167_9FABA</name>
<protein>
    <submittedName>
        <fullName evidence="4">Uncharacterized protein</fullName>
    </submittedName>
</protein>
<dbReference type="PANTHER" id="PTHR32054">
    <property type="entry name" value="HEAVY CHAIN, PUTATIVE, EXPRESSED-RELATED-RELATED"/>
    <property type="match status" value="1"/>
</dbReference>
<dbReference type="InterPro" id="IPR008545">
    <property type="entry name" value="Web"/>
</dbReference>
<sequence>MAEELGRKLEDALREAEESKAAERKAIQEMKTLSDMQGRVTDADANSNSKIVLSVKEFAALSGKIKESEDLVERTEAAAAAQVEAINARKREVDKKVEANLKAIEEIKAATEMALRNAEIADTAKEAVEEDLR</sequence>
<accession>A0ABU6S167</accession>